<accession>A0A2B8B7M3</accession>
<evidence type="ECO:0000313" key="12">
    <source>
        <dbReference type="Proteomes" id="UP000225379"/>
    </source>
</evidence>
<dbReference type="AlphaFoldDB" id="A0A2B8B7M3"/>
<dbReference type="Pfam" id="PF00072">
    <property type="entry name" value="Response_reg"/>
    <property type="match status" value="1"/>
</dbReference>
<dbReference type="GO" id="GO:0000976">
    <property type="term" value="F:transcription cis-regulatory region binding"/>
    <property type="evidence" value="ECO:0007669"/>
    <property type="project" value="TreeGrafter"/>
</dbReference>
<keyword evidence="2" id="KW-0902">Two-component regulatory system</keyword>
<feature type="domain" description="OmpR/PhoB-type" evidence="10">
    <location>
        <begin position="143"/>
        <end position="243"/>
    </location>
</feature>
<comment type="caution">
    <text evidence="11">The sequence shown here is derived from an EMBL/GenBank/DDBJ whole genome shotgun (WGS) entry which is preliminary data.</text>
</comment>
<dbReference type="PANTHER" id="PTHR48111:SF4">
    <property type="entry name" value="DNA-BINDING DUAL TRANSCRIPTIONAL REGULATOR OMPR"/>
    <property type="match status" value="1"/>
</dbReference>
<dbReference type="Pfam" id="PF00486">
    <property type="entry name" value="Trans_reg_C"/>
    <property type="match status" value="1"/>
</dbReference>
<dbReference type="CDD" id="cd00383">
    <property type="entry name" value="trans_reg_C"/>
    <property type="match status" value="1"/>
</dbReference>
<dbReference type="SMART" id="SM00448">
    <property type="entry name" value="REC"/>
    <property type="match status" value="1"/>
</dbReference>
<dbReference type="GO" id="GO:0000156">
    <property type="term" value="F:phosphorelay response regulator activity"/>
    <property type="evidence" value="ECO:0007669"/>
    <property type="project" value="TreeGrafter"/>
</dbReference>
<evidence type="ECO:0000256" key="7">
    <source>
        <dbReference type="PROSITE-ProRule" id="PRU01091"/>
    </source>
</evidence>
<evidence type="ECO:0000256" key="1">
    <source>
        <dbReference type="ARBA" id="ARBA00022553"/>
    </source>
</evidence>
<dbReference type="OrthoDB" id="9784252at2"/>
<dbReference type="SUPFAM" id="SSF46894">
    <property type="entry name" value="C-terminal effector domain of the bipartite response regulators"/>
    <property type="match status" value="1"/>
</dbReference>
<feature type="domain" description="Response regulatory" evidence="9">
    <location>
        <begin position="5"/>
        <end position="118"/>
    </location>
</feature>
<evidence type="ECO:0000256" key="8">
    <source>
        <dbReference type="SAM" id="MobiDB-lite"/>
    </source>
</evidence>
<dbReference type="Gene3D" id="6.10.250.690">
    <property type="match status" value="1"/>
</dbReference>
<feature type="compositionally biased region" description="Low complexity" evidence="8">
    <location>
        <begin position="129"/>
        <end position="141"/>
    </location>
</feature>
<evidence type="ECO:0000256" key="2">
    <source>
        <dbReference type="ARBA" id="ARBA00023012"/>
    </source>
</evidence>
<dbReference type="GO" id="GO:0006355">
    <property type="term" value="P:regulation of DNA-templated transcription"/>
    <property type="evidence" value="ECO:0007669"/>
    <property type="project" value="InterPro"/>
</dbReference>
<evidence type="ECO:0000256" key="4">
    <source>
        <dbReference type="ARBA" id="ARBA00023125"/>
    </source>
</evidence>
<keyword evidence="4 7" id="KW-0238">DNA-binding</keyword>
<dbReference type="Gene3D" id="1.10.10.10">
    <property type="entry name" value="Winged helix-like DNA-binding domain superfamily/Winged helix DNA-binding domain"/>
    <property type="match status" value="1"/>
</dbReference>
<dbReference type="EMBL" id="PDKW01000043">
    <property type="protein sequence ID" value="PGH53955.1"/>
    <property type="molecule type" value="Genomic_DNA"/>
</dbReference>
<evidence type="ECO:0000256" key="5">
    <source>
        <dbReference type="ARBA" id="ARBA00023163"/>
    </source>
</evidence>
<gene>
    <name evidence="11" type="ORF">CRT60_29415</name>
</gene>
<organism evidence="11 12">
    <name type="scientific">Azospirillum palustre</name>
    <dbReference type="NCBI Taxonomy" id="2044885"/>
    <lineage>
        <taxon>Bacteria</taxon>
        <taxon>Pseudomonadati</taxon>
        <taxon>Pseudomonadota</taxon>
        <taxon>Alphaproteobacteria</taxon>
        <taxon>Rhodospirillales</taxon>
        <taxon>Azospirillaceae</taxon>
        <taxon>Azospirillum</taxon>
    </lineage>
</organism>
<dbReference type="RefSeq" id="WP_098740004.1">
    <property type="nucleotide sequence ID" value="NZ_PDKW01000043.1"/>
</dbReference>
<dbReference type="Proteomes" id="UP000225379">
    <property type="component" value="Unassembled WGS sequence"/>
</dbReference>
<dbReference type="GO" id="GO:0032993">
    <property type="term" value="C:protein-DNA complex"/>
    <property type="evidence" value="ECO:0007669"/>
    <property type="project" value="TreeGrafter"/>
</dbReference>
<proteinExistence type="predicted"/>
<dbReference type="PROSITE" id="PS50110">
    <property type="entry name" value="RESPONSE_REGULATORY"/>
    <property type="match status" value="1"/>
</dbReference>
<sequence length="253" mass="27021">MAGPTIVVVEDENSLRSDMVEYLSSCGFDAIGARDGTELDRLLQTRTAAIVILDVNLPDEDGFKIAARLRDHHGAGIIMVTARSSTVDRIVGLEIGADAYLVKPVELRELEAQVKSLLRRLSERAAESAAQSANGAASGEAPGDGADEARWSLDPTEWSLTNPAGIRIGLTSMEMKLTSLLAAQARKPATRDQISQALYNRRWNPEDRSIDTVVGRLRHKVEGAIGGPAPLKSVHGVGYVFSAPIRVVGAGQG</sequence>
<dbReference type="SUPFAM" id="SSF52172">
    <property type="entry name" value="CheY-like"/>
    <property type="match status" value="1"/>
</dbReference>
<dbReference type="GO" id="GO:0005829">
    <property type="term" value="C:cytosol"/>
    <property type="evidence" value="ECO:0007669"/>
    <property type="project" value="TreeGrafter"/>
</dbReference>
<feature type="DNA-binding region" description="OmpR/PhoB-type" evidence="7">
    <location>
        <begin position="143"/>
        <end position="243"/>
    </location>
</feature>
<dbReference type="InterPro" id="IPR036388">
    <property type="entry name" value="WH-like_DNA-bd_sf"/>
</dbReference>
<keyword evidence="12" id="KW-1185">Reference proteome</keyword>
<dbReference type="PROSITE" id="PS51755">
    <property type="entry name" value="OMPR_PHOB"/>
    <property type="match status" value="1"/>
</dbReference>
<name>A0A2B8B7M3_9PROT</name>
<evidence type="ECO:0000256" key="3">
    <source>
        <dbReference type="ARBA" id="ARBA00023015"/>
    </source>
</evidence>
<protein>
    <submittedName>
        <fullName evidence="11">DNA-binding response regulator</fullName>
    </submittedName>
</protein>
<evidence type="ECO:0000259" key="9">
    <source>
        <dbReference type="PROSITE" id="PS50110"/>
    </source>
</evidence>
<dbReference type="Gene3D" id="3.40.50.2300">
    <property type="match status" value="1"/>
</dbReference>
<dbReference type="PANTHER" id="PTHR48111">
    <property type="entry name" value="REGULATOR OF RPOS"/>
    <property type="match status" value="1"/>
</dbReference>
<evidence type="ECO:0000256" key="6">
    <source>
        <dbReference type="PROSITE-ProRule" id="PRU00169"/>
    </source>
</evidence>
<dbReference type="InterPro" id="IPR011006">
    <property type="entry name" value="CheY-like_superfamily"/>
</dbReference>
<dbReference type="InterPro" id="IPR001789">
    <property type="entry name" value="Sig_transdc_resp-reg_receiver"/>
</dbReference>
<keyword evidence="3" id="KW-0805">Transcription regulation</keyword>
<dbReference type="InterPro" id="IPR001867">
    <property type="entry name" value="OmpR/PhoB-type_DNA-bd"/>
</dbReference>
<keyword evidence="1 6" id="KW-0597">Phosphoprotein</keyword>
<dbReference type="InterPro" id="IPR016032">
    <property type="entry name" value="Sig_transdc_resp-reg_C-effctor"/>
</dbReference>
<evidence type="ECO:0000259" key="10">
    <source>
        <dbReference type="PROSITE" id="PS51755"/>
    </source>
</evidence>
<feature type="region of interest" description="Disordered" evidence="8">
    <location>
        <begin position="129"/>
        <end position="150"/>
    </location>
</feature>
<dbReference type="InterPro" id="IPR039420">
    <property type="entry name" value="WalR-like"/>
</dbReference>
<reference evidence="12" key="1">
    <citation type="submission" date="2017-10" db="EMBL/GenBank/DDBJ databases">
        <authorList>
            <person name="Kravchenko I.K."/>
            <person name="Grouzdev D.S."/>
        </authorList>
    </citation>
    <scope>NUCLEOTIDE SEQUENCE [LARGE SCALE GENOMIC DNA]</scope>
    <source>
        <strain evidence="12">B2</strain>
    </source>
</reference>
<evidence type="ECO:0000313" key="11">
    <source>
        <dbReference type="EMBL" id="PGH53955.1"/>
    </source>
</evidence>
<dbReference type="SMART" id="SM00862">
    <property type="entry name" value="Trans_reg_C"/>
    <property type="match status" value="1"/>
</dbReference>
<keyword evidence="5" id="KW-0804">Transcription</keyword>
<feature type="modified residue" description="4-aspartylphosphate" evidence="6">
    <location>
        <position position="54"/>
    </location>
</feature>